<dbReference type="PANTHER" id="PTHR35707:SF1">
    <property type="entry name" value="SPC7 KINETOCHORE PROTEIN DOMAIN-CONTAINING PROTEIN"/>
    <property type="match status" value="1"/>
</dbReference>
<gene>
    <name evidence="4" type="ORF">CFOL_v3_11939</name>
</gene>
<dbReference type="InterPro" id="IPR040850">
    <property type="entry name" value="Knl1_RWD_C"/>
</dbReference>
<evidence type="ECO:0000259" key="3">
    <source>
        <dbReference type="Pfam" id="PF18210"/>
    </source>
</evidence>
<comment type="caution">
    <text evidence="4">The sequence shown here is derived from an EMBL/GenBank/DDBJ whole genome shotgun (WGS) entry which is preliminary data.</text>
</comment>
<feature type="region of interest" description="Disordered" evidence="2">
    <location>
        <begin position="1"/>
        <end position="91"/>
    </location>
</feature>
<dbReference type="OrthoDB" id="1929367at2759"/>
<dbReference type="Proteomes" id="UP000187406">
    <property type="component" value="Unassembled WGS sequence"/>
</dbReference>
<dbReference type="EMBL" id="BDDD01000631">
    <property type="protein sequence ID" value="GAV68436.1"/>
    <property type="molecule type" value="Genomic_DNA"/>
</dbReference>
<feature type="compositionally biased region" description="Acidic residues" evidence="2">
    <location>
        <begin position="73"/>
        <end position="91"/>
    </location>
</feature>
<proteinExistence type="predicted"/>
<feature type="coiled-coil region" evidence="1">
    <location>
        <begin position="1145"/>
        <end position="1172"/>
    </location>
</feature>
<organism evidence="4 5">
    <name type="scientific">Cephalotus follicularis</name>
    <name type="common">Albany pitcher plant</name>
    <dbReference type="NCBI Taxonomy" id="3775"/>
    <lineage>
        <taxon>Eukaryota</taxon>
        <taxon>Viridiplantae</taxon>
        <taxon>Streptophyta</taxon>
        <taxon>Embryophyta</taxon>
        <taxon>Tracheophyta</taxon>
        <taxon>Spermatophyta</taxon>
        <taxon>Magnoliopsida</taxon>
        <taxon>eudicotyledons</taxon>
        <taxon>Gunneridae</taxon>
        <taxon>Pentapetalae</taxon>
        <taxon>rosids</taxon>
        <taxon>fabids</taxon>
        <taxon>Oxalidales</taxon>
        <taxon>Cephalotaceae</taxon>
        <taxon>Cephalotus</taxon>
    </lineage>
</organism>
<keyword evidence="5" id="KW-1185">Reference proteome</keyword>
<reference evidence="5" key="1">
    <citation type="submission" date="2016-04" db="EMBL/GenBank/DDBJ databases">
        <title>Cephalotus genome sequencing.</title>
        <authorList>
            <person name="Fukushima K."/>
            <person name="Hasebe M."/>
            <person name="Fang X."/>
        </authorList>
    </citation>
    <scope>NUCLEOTIDE SEQUENCE [LARGE SCALE GENOMIC DNA]</scope>
    <source>
        <strain evidence="5">cv. St1</strain>
    </source>
</reference>
<dbReference type="InParanoid" id="A0A1Q3BK77"/>
<evidence type="ECO:0000313" key="5">
    <source>
        <dbReference type="Proteomes" id="UP000187406"/>
    </source>
</evidence>
<evidence type="ECO:0000256" key="1">
    <source>
        <dbReference type="SAM" id="Coils"/>
    </source>
</evidence>
<keyword evidence="1" id="KW-0175">Coiled coil</keyword>
<dbReference type="FunCoup" id="A0A1Q3BK77">
    <property type="interactions" value="321"/>
</dbReference>
<dbReference type="PANTHER" id="PTHR35707">
    <property type="entry name" value="OS06G0608100 PROTEIN"/>
    <property type="match status" value="1"/>
</dbReference>
<dbReference type="STRING" id="3775.A0A1Q3BK77"/>
<feature type="region of interest" description="Disordered" evidence="2">
    <location>
        <begin position="782"/>
        <end position="804"/>
    </location>
</feature>
<feature type="compositionally biased region" description="Basic and acidic residues" evidence="2">
    <location>
        <begin position="29"/>
        <end position="42"/>
    </location>
</feature>
<feature type="compositionally biased region" description="Polar residues" evidence="2">
    <location>
        <begin position="794"/>
        <end position="804"/>
    </location>
</feature>
<dbReference type="Pfam" id="PF18210">
    <property type="entry name" value="Knl1_RWD_C"/>
    <property type="match status" value="1"/>
</dbReference>
<feature type="compositionally biased region" description="Polar residues" evidence="2">
    <location>
        <begin position="51"/>
        <end position="61"/>
    </location>
</feature>
<name>A0A1Q3BK77_CEPFO</name>
<evidence type="ECO:0000256" key="2">
    <source>
        <dbReference type="SAM" id="MobiDB-lite"/>
    </source>
</evidence>
<evidence type="ECO:0000313" key="4">
    <source>
        <dbReference type="EMBL" id="GAV68436.1"/>
    </source>
</evidence>
<feature type="domain" description="Knl1 C-terminal RWD" evidence="3">
    <location>
        <begin position="1155"/>
        <end position="1307"/>
    </location>
</feature>
<protein>
    <recommendedName>
        <fullName evidence="3">Knl1 C-terminal RWD domain-containing protein</fullName>
    </recommendedName>
</protein>
<sequence>MASKEPEEALNNTETEKETNRKKRSRRVSFAERDLTSYHIFDRDEEYETPPDSSAKQSSAPENELLGLFKDLDDGDDWSPNGDQEDNDDDDDYIIRSAKSFLRPIESPSGSSIVRSTTSNDEDNFFGPVSSNFIKPGCLSDSAASHENHDITMDSTAFSMHFRSLAKSESEGDLYTPAGVSLSFEEKSSSQISAHADSGSFMVFTKDKKLVPKSPVLADKVSGGRDSNDMSLVGENTKKYDYGRLSPTLEALLAECSKDMHPATGSNSANSMSLRKSEVSAFYENGSCLKDQLDSRDPETSKVSVLDISADGVSFLNKRLSEANGGSLTTGIEPIAHDCSANMEENSSADASMDYEIQTPNQVNKENKEFSTVDIGIRLVNTNFASLYSGSPQNIQSENLQLDLSTQQEPGHICLTEDWLKEKSSMNRRHNSAVDQIPVHELGSPLAGSISSLSAKRQQIFLENANSSKQSSYVTPSPRQPAVISIMESLKQRSSLSSMKKSNSRITSIMPPSYASSLKDALEKSKLRLLESLPSKASLYDCVMEDNMKNLQLKKKLDLPITNLEEHLLGANWKDRECQSMINMNVDDIRTTKDVDSVSKNDEILGLSKDGESPDHTSMHILYKEKSSKVIAAVASPAQFTRLGKTVLEHLMISENPKKGTLALSESNSPPLEITLDHSKDEKVTHAPNKFGSPLLVKRLDEKLSMEYQSNCSGDLKQQGQIKYSFGIASGQDENSIDIFTRDWPSTATAYKLSSMFVERRAQSVFPLVDVNHFKYSTQAKSVDDGESYPPEMQNGSESLRNFPTPSRDGDTLKFQSGSPEKNLLIATDLAHSKEELFKDENKTASYFFASPYICRSADKPSLEKLSPSLSTNELTHSPTWKEPTSRLSRIELYTSSHDDNRQPFVGKDLLAPQFNSDEHCVNDCHHTLQGEIPGRVIENSSGQKRKIEEIVLRDAAHEDEISSRVQTCAKVHKSAGLFMSGHSNGSNNGKEKTGHGTALKRLTDIYLKFSSDRNLLNSSLIDKLDIRAIGMLENMLADLQKLNTYEMLRSEFCTQQKASDHPNDVRRKRVGETRALLYKLVYEKAKLQLMHVKHERFRKRVQLLSAGIQETQVLKLYLSVPGERDARVNDNPHASDLVKIKGNNEVANDKVTTMRHEFEALERKIKNLTKSFHSYCKMKGEPNCADTIVLLKDHLKQRTCCRFICRYLQFWEVDDLERGNGHYNVVLDYHGFICQRFTINSGPVSSICISIRLNDINVRKNFPNMAACTAFAFVFHTMSAKKYFGSKSLAQETQSTSSLIRNLLDVVEEVQLARIEIKNLTHTNFQTPSAEQLDLELGFIDFNSGSKVSMTLDLTCLKCGIYPSEILPYQLHSPTSRTNKLMPHFLVADIKAAVESLRIGNSRILRLCRCVAQVVQSGSR</sequence>
<accession>A0A1Q3BK77</accession>